<dbReference type="GO" id="GO:0048270">
    <property type="term" value="F:methionine adenosyltransferase regulator activity"/>
    <property type="evidence" value="ECO:0007669"/>
    <property type="project" value="TreeGrafter"/>
</dbReference>
<dbReference type="CDD" id="cd05254">
    <property type="entry name" value="dTDP_HR_like_SDR_e"/>
    <property type="match status" value="1"/>
</dbReference>
<dbReference type="Pfam" id="PF04321">
    <property type="entry name" value="RmlD_sub_bind"/>
    <property type="match status" value="1"/>
</dbReference>
<accession>A0A6A6W0Y4</accession>
<dbReference type="AlphaFoldDB" id="A0A6A6W0Y4"/>
<dbReference type="OrthoDB" id="6235964at2759"/>
<dbReference type="UniPathway" id="UPA00315">
    <property type="reaction ID" value="UER00080"/>
</dbReference>
<dbReference type="GO" id="GO:0048269">
    <property type="term" value="C:methionine adenosyltransferase complex"/>
    <property type="evidence" value="ECO:0007669"/>
    <property type="project" value="TreeGrafter"/>
</dbReference>
<dbReference type="GeneID" id="54490677"/>
<dbReference type="InterPro" id="IPR036291">
    <property type="entry name" value="NAD(P)-bd_dom_sf"/>
</dbReference>
<evidence type="ECO:0000313" key="2">
    <source>
        <dbReference type="EMBL" id="KAF2754741.1"/>
    </source>
</evidence>
<feature type="domain" description="RmlD-like substrate binding" evidence="1">
    <location>
        <begin position="6"/>
        <end position="299"/>
    </location>
</feature>
<evidence type="ECO:0000259" key="1">
    <source>
        <dbReference type="Pfam" id="PF04321"/>
    </source>
</evidence>
<name>A0A6A6W0Y4_9PEZI</name>
<dbReference type="InterPro" id="IPR029903">
    <property type="entry name" value="RmlD-like-bd"/>
</dbReference>
<dbReference type="RefSeq" id="XP_033597192.1">
    <property type="nucleotide sequence ID" value="XM_033749623.1"/>
</dbReference>
<evidence type="ECO:0000313" key="3">
    <source>
        <dbReference type="Proteomes" id="UP000799437"/>
    </source>
</evidence>
<protein>
    <submittedName>
        <fullName evidence="2">NAD(P)-binding protein</fullName>
    </submittedName>
</protein>
<proteinExistence type="predicted"/>
<organism evidence="2 3">
    <name type="scientific">Pseudovirgaria hyperparasitica</name>
    <dbReference type="NCBI Taxonomy" id="470096"/>
    <lineage>
        <taxon>Eukaryota</taxon>
        <taxon>Fungi</taxon>
        <taxon>Dikarya</taxon>
        <taxon>Ascomycota</taxon>
        <taxon>Pezizomycotina</taxon>
        <taxon>Dothideomycetes</taxon>
        <taxon>Dothideomycetes incertae sedis</taxon>
        <taxon>Acrospermales</taxon>
        <taxon>Acrospermaceae</taxon>
        <taxon>Pseudovirgaria</taxon>
    </lineage>
</organism>
<sequence>MAKTKTVLITGATGLLGREVRRIFDERGWAALGTGLTRASPPSVLKLDITDQDEIETVLKETRPEVIVHCAANRYPDKCAADPTAARALNVTATANLANSARHCGAFFLYISTDYVFSGRPGEAPYQVDAVTGPTNEYGKTKLEGERAVKEAVSHGANAAILRVPVLYGTSPEDDASQSAVNSLIPLVYKAGSMTQEPASIKVDDYAQRFPTNTADVARICVDIAELYTTTEKTEKELPHLLHFSGEEQFTKWQMCQKFAEILGLPLDGMVPDRPEEGVGVQRPYDCHLDTSSLKDLGIDVSCVTFETWWRRELRAFRH</sequence>
<dbReference type="PANTHER" id="PTHR10491">
    <property type="entry name" value="DTDP-4-DEHYDRORHAMNOSE REDUCTASE"/>
    <property type="match status" value="1"/>
</dbReference>
<dbReference type="GO" id="GO:0006556">
    <property type="term" value="P:S-adenosylmethionine biosynthetic process"/>
    <property type="evidence" value="ECO:0007669"/>
    <property type="project" value="UniProtKB-UniPathway"/>
</dbReference>
<dbReference type="Gene3D" id="3.40.50.720">
    <property type="entry name" value="NAD(P)-binding Rossmann-like Domain"/>
    <property type="match status" value="1"/>
</dbReference>
<dbReference type="FunFam" id="3.40.50.720:FF:000357">
    <property type="entry name" value="Methionine adenosyltransferase 2 subunit beta"/>
    <property type="match status" value="1"/>
</dbReference>
<keyword evidence="3" id="KW-1185">Reference proteome</keyword>
<dbReference type="InterPro" id="IPR005913">
    <property type="entry name" value="dTDP_dehydrorham_reduct"/>
</dbReference>
<reference evidence="2" key="1">
    <citation type="journal article" date="2020" name="Stud. Mycol.">
        <title>101 Dothideomycetes genomes: a test case for predicting lifestyles and emergence of pathogens.</title>
        <authorList>
            <person name="Haridas S."/>
            <person name="Albert R."/>
            <person name="Binder M."/>
            <person name="Bloem J."/>
            <person name="Labutti K."/>
            <person name="Salamov A."/>
            <person name="Andreopoulos B."/>
            <person name="Baker S."/>
            <person name="Barry K."/>
            <person name="Bills G."/>
            <person name="Bluhm B."/>
            <person name="Cannon C."/>
            <person name="Castanera R."/>
            <person name="Culley D."/>
            <person name="Daum C."/>
            <person name="Ezra D."/>
            <person name="Gonzalez J."/>
            <person name="Henrissat B."/>
            <person name="Kuo A."/>
            <person name="Liang C."/>
            <person name="Lipzen A."/>
            <person name="Lutzoni F."/>
            <person name="Magnuson J."/>
            <person name="Mondo S."/>
            <person name="Nolan M."/>
            <person name="Ohm R."/>
            <person name="Pangilinan J."/>
            <person name="Park H.-J."/>
            <person name="Ramirez L."/>
            <person name="Alfaro M."/>
            <person name="Sun H."/>
            <person name="Tritt A."/>
            <person name="Yoshinaga Y."/>
            <person name="Zwiers L.-H."/>
            <person name="Turgeon B."/>
            <person name="Goodwin S."/>
            <person name="Spatafora J."/>
            <person name="Crous P."/>
            <person name="Grigoriev I."/>
        </authorList>
    </citation>
    <scope>NUCLEOTIDE SEQUENCE</scope>
    <source>
        <strain evidence="2">CBS 121739</strain>
    </source>
</reference>
<gene>
    <name evidence="2" type="ORF">EJ05DRAFT_540815</name>
</gene>
<dbReference type="Proteomes" id="UP000799437">
    <property type="component" value="Unassembled WGS sequence"/>
</dbReference>
<dbReference type="EMBL" id="ML996579">
    <property type="protein sequence ID" value="KAF2754741.1"/>
    <property type="molecule type" value="Genomic_DNA"/>
</dbReference>
<dbReference type="SUPFAM" id="SSF51735">
    <property type="entry name" value="NAD(P)-binding Rossmann-fold domains"/>
    <property type="match status" value="1"/>
</dbReference>
<dbReference type="PANTHER" id="PTHR10491:SF4">
    <property type="entry name" value="METHIONINE ADENOSYLTRANSFERASE 2 SUBUNIT BETA"/>
    <property type="match status" value="1"/>
</dbReference>